<keyword evidence="4" id="KW-1185">Reference proteome</keyword>
<reference evidence="3 4" key="1">
    <citation type="submission" date="2018-02" db="EMBL/GenBank/DDBJ databases">
        <title>Genomic Encyclopedia of Archaeal and Bacterial Type Strains, Phase II (KMG-II): from individual species to whole genera.</title>
        <authorList>
            <person name="Goeker M."/>
        </authorList>
    </citation>
    <scope>NUCLEOTIDE SEQUENCE [LARGE SCALE GENOMIC DNA]</scope>
    <source>
        <strain evidence="3 4">YU 961-1</strain>
    </source>
</reference>
<organism evidence="3 4">
    <name type="scientific">Actinokineospora auranticolor</name>
    <dbReference type="NCBI Taxonomy" id="155976"/>
    <lineage>
        <taxon>Bacteria</taxon>
        <taxon>Bacillati</taxon>
        <taxon>Actinomycetota</taxon>
        <taxon>Actinomycetes</taxon>
        <taxon>Pseudonocardiales</taxon>
        <taxon>Pseudonocardiaceae</taxon>
        <taxon>Actinokineospora</taxon>
    </lineage>
</organism>
<feature type="transmembrane region" description="Helical" evidence="1">
    <location>
        <begin position="6"/>
        <end position="25"/>
    </location>
</feature>
<dbReference type="Pfam" id="PF25362">
    <property type="entry name" value="bPH_11"/>
    <property type="match status" value="1"/>
</dbReference>
<comment type="caution">
    <text evidence="3">The sequence shown here is derived from an EMBL/GenBank/DDBJ whole genome shotgun (WGS) entry which is preliminary data.</text>
</comment>
<dbReference type="RefSeq" id="WP_104482302.1">
    <property type="nucleotide sequence ID" value="NZ_CP154825.1"/>
</dbReference>
<gene>
    <name evidence="3" type="ORF">CLV40_12322</name>
</gene>
<dbReference type="OrthoDB" id="4774775at2"/>
<dbReference type="EMBL" id="PTIX01000023">
    <property type="protein sequence ID" value="PPK63902.1"/>
    <property type="molecule type" value="Genomic_DNA"/>
</dbReference>
<feature type="domain" description="PH" evidence="2">
    <location>
        <begin position="50"/>
        <end position="166"/>
    </location>
</feature>
<protein>
    <recommendedName>
        <fullName evidence="2">PH domain-containing protein</fullName>
    </recommendedName>
</protein>
<proteinExistence type="predicted"/>
<keyword evidence="1" id="KW-0812">Transmembrane</keyword>
<name>A0A2S6GFB7_9PSEU</name>
<keyword evidence="1" id="KW-0472">Membrane</keyword>
<sequence>MNRLSLTLLFVAVFLLLVALMWWGYRNRARRQAKVLPALPTAPEDLLASVRSGAAETVLPPSTGVYASTVTGASWQDRVAVGDVGFRADATAHLLADGLLFDRTGATPVWIPAGSVRAARTEAGIAGKVMGRDGLLVVRWAVGEQEFDTGFRADDKDDYERWVPALRALCSNQTGEGHDGE</sequence>
<evidence type="ECO:0000313" key="3">
    <source>
        <dbReference type="EMBL" id="PPK63902.1"/>
    </source>
</evidence>
<evidence type="ECO:0000313" key="4">
    <source>
        <dbReference type="Proteomes" id="UP000239203"/>
    </source>
</evidence>
<evidence type="ECO:0000256" key="1">
    <source>
        <dbReference type="SAM" id="Phobius"/>
    </source>
</evidence>
<evidence type="ECO:0000259" key="2">
    <source>
        <dbReference type="Pfam" id="PF25362"/>
    </source>
</evidence>
<dbReference type="InterPro" id="IPR057446">
    <property type="entry name" value="PH_bac"/>
</dbReference>
<accession>A0A2S6GFB7</accession>
<dbReference type="Proteomes" id="UP000239203">
    <property type="component" value="Unassembled WGS sequence"/>
</dbReference>
<dbReference type="AlphaFoldDB" id="A0A2S6GFB7"/>
<keyword evidence="1" id="KW-1133">Transmembrane helix</keyword>